<protein>
    <submittedName>
        <fullName evidence="1">Uncharacterized protein</fullName>
    </submittedName>
</protein>
<evidence type="ECO:0000313" key="1">
    <source>
        <dbReference type="EMBL" id="KAF9677404.1"/>
    </source>
</evidence>
<dbReference type="Proteomes" id="UP000657918">
    <property type="component" value="Chromosome 8"/>
</dbReference>
<reference evidence="1 2" key="1">
    <citation type="submission" date="2020-10" db="EMBL/GenBank/DDBJ databases">
        <title>Plant Genome Project.</title>
        <authorList>
            <person name="Zhang R.-G."/>
        </authorList>
    </citation>
    <scope>NUCLEOTIDE SEQUENCE [LARGE SCALE GENOMIC DNA]</scope>
    <source>
        <strain evidence="1">FAFU-HL-1</strain>
        <tissue evidence="1">Leaf</tissue>
    </source>
</reference>
<sequence>MAATSPCSSSLSHYPLLSPSKTKLDSRKRVCARISASGRESHDHNYFSGRIVDENMIVLRKKIHEMKMAERNYEPPSNWMGWEKRYFTSYDSLICEMMGFLQSQLMDTRPSLALGFIALISLSVSMSTAMGEATFEQASKAPTGPWEDEYLRVSPFLFLSRRLLDFPITCKEYQGGIRTGLSRRNREQRPSITV</sequence>
<dbReference type="EMBL" id="JADGMS010000008">
    <property type="protein sequence ID" value="KAF9677404.1"/>
    <property type="molecule type" value="Genomic_DNA"/>
</dbReference>
<comment type="caution">
    <text evidence="1">The sequence shown here is derived from an EMBL/GenBank/DDBJ whole genome shotgun (WGS) entry which is preliminary data.</text>
</comment>
<name>A0A835MUP8_9ROSI</name>
<gene>
    <name evidence="1" type="ORF">SADUNF_Sadunf08G0104000</name>
</gene>
<organism evidence="1 2">
    <name type="scientific">Salix dunnii</name>
    <dbReference type="NCBI Taxonomy" id="1413687"/>
    <lineage>
        <taxon>Eukaryota</taxon>
        <taxon>Viridiplantae</taxon>
        <taxon>Streptophyta</taxon>
        <taxon>Embryophyta</taxon>
        <taxon>Tracheophyta</taxon>
        <taxon>Spermatophyta</taxon>
        <taxon>Magnoliopsida</taxon>
        <taxon>eudicotyledons</taxon>
        <taxon>Gunneridae</taxon>
        <taxon>Pentapetalae</taxon>
        <taxon>rosids</taxon>
        <taxon>fabids</taxon>
        <taxon>Malpighiales</taxon>
        <taxon>Salicaceae</taxon>
        <taxon>Saliceae</taxon>
        <taxon>Salix</taxon>
    </lineage>
</organism>
<dbReference type="OrthoDB" id="672819at2759"/>
<evidence type="ECO:0000313" key="2">
    <source>
        <dbReference type="Proteomes" id="UP000657918"/>
    </source>
</evidence>
<accession>A0A835MUP8</accession>
<dbReference type="AlphaFoldDB" id="A0A835MUP8"/>
<proteinExistence type="predicted"/>
<keyword evidence="2" id="KW-1185">Reference proteome</keyword>
<dbReference type="PANTHER" id="PTHR33782">
    <property type="entry name" value="OS01G0121600 PROTEIN"/>
    <property type="match status" value="1"/>
</dbReference>
<dbReference type="PANTHER" id="PTHR33782:SF5">
    <property type="entry name" value="MEDIATOR OF RNA POLYMERASE II TRANSCRIPTION SUBUNIT"/>
    <property type="match status" value="1"/>
</dbReference>